<name>A0ABT1MBA0_9MYCO</name>
<gene>
    <name evidence="2" type="ORF">NM203_26040</name>
</gene>
<dbReference type="NCBIfam" id="TIGR03816">
    <property type="entry name" value="tadE_like_DECH"/>
    <property type="match status" value="1"/>
</dbReference>
<dbReference type="EMBL" id="JANDBD010000012">
    <property type="protein sequence ID" value="MCP9275657.1"/>
    <property type="molecule type" value="Genomic_DNA"/>
</dbReference>
<dbReference type="InterPro" id="IPR021202">
    <property type="entry name" value="Rv3654c-like"/>
</dbReference>
<sequence>MAVAVIAALLAITLGVVGVGVAVAARHRAQGAADLAALAAAGRVATGQRAACGWASSVAGAMRVRVTECRIEQLDVVVRVEERVQLGRFGIGVARAVARAGPASG</sequence>
<comment type="caution">
    <text evidence="2">The sequence shown here is derived from an EMBL/GenBank/DDBJ whole genome shotgun (WGS) entry which is preliminary data.</text>
</comment>
<proteinExistence type="predicted"/>
<dbReference type="Proteomes" id="UP001651690">
    <property type="component" value="Unassembled WGS sequence"/>
</dbReference>
<dbReference type="Pfam" id="PF13400">
    <property type="entry name" value="Tad"/>
    <property type="match status" value="1"/>
</dbReference>
<reference evidence="2 3" key="1">
    <citation type="submission" date="2022-06" db="EMBL/GenBank/DDBJ databases">
        <title>Mycolicibacterium sp. CAU 1645 isolated from seawater.</title>
        <authorList>
            <person name="Kim W."/>
        </authorList>
    </citation>
    <scope>NUCLEOTIDE SEQUENCE [LARGE SCALE GENOMIC DNA]</scope>
    <source>
        <strain evidence="2 3">CAU 1645</strain>
    </source>
</reference>
<organism evidence="2 3">
    <name type="scientific">Mycolicibacterium arenosum</name>
    <dbReference type="NCBI Taxonomy" id="2952157"/>
    <lineage>
        <taxon>Bacteria</taxon>
        <taxon>Bacillati</taxon>
        <taxon>Actinomycetota</taxon>
        <taxon>Actinomycetes</taxon>
        <taxon>Mycobacteriales</taxon>
        <taxon>Mycobacteriaceae</taxon>
        <taxon>Mycolicibacterium</taxon>
    </lineage>
</organism>
<evidence type="ECO:0000313" key="3">
    <source>
        <dbReference type="Proteomes" id="UP001651690"/>
    </source>
</evidence>
<evidence type="ECO:0000313" key="2">
    <source>
        <dbReference type="EMBL" id="MCP9275657.1"/>
    </source>
</evidence>
<protein>
    <submittedName>
        <fullName evidence="2">Pilus assembly protein TadG-related protein</fullName>
    </submittedName>
</protein>
<feature type="domain" description="Putative Flp pilus-assembly TadG-like N-terminal" evidence="1">
    <location>
        <begin position="1"/>
        <end position="42"/>
    </location>
</feature>
<accession>A0ABT1MBA0</accession>
<dbReference type="InterPro" id="IPR028087">
    <property type="entry name" value="Tad_N"/>
</dbReference>
<keyword evidence="3" id="KW-1185">Reference proteome</keyword>
<evidence type="ECO:0000259" key="1">
    <source>
        <dbReference type="Pfam" id="PF13400"/>
    </source>
</evidence>